<reference evidence="3" key="1">
    <citation type="journal article" date="2021" name="Proc. Natl. Acad. Sci. U.S.A.">
        <title>A Catalog of Tens of Thousands of Viruses from Human Metagenomes Reveals Hidden Associations with Chronic Diseases.</title>
        <authorList>
            <person name="Tisza M.J."/>
            <person name="Buck C.B."/>
        </authorList>
    </citation>
    <scope>NUCLEOTIDE SEQUENCE</scope>
    <source>
        <strain evidence="3">CtHaT25</strain>
    </source>
</reference>
<feature type="transmembrane region" description="Helical" evidence="2">
    <location>
        <begin position="63"/>
        <end position="82"/>
    </location>
</feature>
<name>A0A8S5N9Q3_9CAUD</name>
<keyword evidence="2" id="KW-0472">Membrane</keyword>
<dbReference type="EMBL" id="BK015105">
    <property type="protein sequence ID" value="DAD91180.1"/>
    <property type="molecule type" value="Genomic_DNA"/>
</dbReference>
<protein>
    <submittedName>
        <fullName evidence="3">Uncharacterized protein</fullName>
    </submittedName>
</protein>
<sequence>MKQPNKQSPEILPKHAVTTPLKTAPKRKRKMTEDERIRASNNFERRLQKMDAERLQKFDPRKIDWALLLLVAMAVFCVFYFLR</sequence>
<proteinExistence type="predicted"/>
<feature type="region of interest" description="Disordered" evidence="1">
    <location>
        <begin position="1"/>
        <end position="34"/>
    </location>
</feature>
<keyword evidence="2" id="KW-0812">Transmembrane</keyword>
<evidence type="ECO:0000313" key="3">
    <source>
        <dbReference type="EMBL" id="DAD91180.1"/>
    </source>
</evidence>
<accession>A0A8S5N9Q3</accession>
<keyword evidence="2" id="KW-1133">Transmembrane helix</keyword>
<evidence type="ECO:0000256" key="1">
    <source>
        <dbReference type="SAM" id="MobiDB-lite"/>
    </source>
</evidence>
<evidence type="ECO:0000256" key="2">
    <source>
        <dbReference type="SAM" id="Phobius"/>
    </source>
</evidence>
<organism evidence="3">
    <name type="scientific">Myoviridae sp. ctHaT25</name>
    <dbReference type="NCBI Taxonomy" id="2826635"/>
    <lineage>
        <taxon>Viruses</taxon>
        <taxon>Duplodnaviria</taxon>
        <taxon>Heunggongvirae</taxon>
        <taxon>Uroviricota</taxon>
        <taxon>Caudoviricetes</taxon>
    </lineage>
</organism>